<gene>
    <name evidence="2" type="ORF">SCLCIDRAFT_6264</name>
</gene>
<keyword evidence="3" id="KW-1185">Reference proteome</keyword>
<dbReference type="AlphaFoldDB" id="A0A0C3B0A3"/>
<organism evidence="2 3">
    <name type="scientific">Scleroderma citrinum Foug A</name>
    <dbReference type="NCBI Taxonomy" id="1036808"/>
    <lineage>
        <taxon>Eukaryota</taxon>
        <taxon>Fungi</taxon>
        <taxon>Dikarya</taxon>
        <taxon>Basidiomycota</taxon>
        <taxon>Agaricomycotina</taxon>
        <taxon>Agaricomycetes</taxon>
        <taxon>Agaricomycetidae</taxon>
        <taxon>Boletales</taxon>
        <taxon>Sclerodermatineae</taxon>
        <taxon>Sclerodermataceae</taxon>
        <taxon>Scleroderma</taxon>
    </lineage>
</organism>
<dbReference type="Proteomes" id="UP000053989">
    <property type="component" value="Unassembled WGS sequence"/>
</dbReference>
<feature type="region of interest" description="Disordered" evidence="1">
    <location>
        <begin position="107"/>
        <end position="188"/>
    </location>
</feature>
<name>A0A0C3B0A3_9AGAM</name>
<reference evidence="3" key="2">
    <citation type="submission" date="2015-01" db="EMBL/GenBank/DDBJ databases">
        <title>Evolutionary Origins and Diversification of the Mycorrhizal Mutualists.</title>
        <authorList>
            <consortium name="DOE Joint Genome Institute"/>
            <consortium name="Mycorrhizal Genomics Consortium"/>
            <person name="Kohler A."/>
            <person name="Kuo A."/>
            <person name="Nagy L.G."/>
            <person name="Floudas D."/>
            <person name="Copeland A."/>
            <person name="Barry K.W."/>
            <person name="Cichocki N."/>
            <person name="Veneault-Fourrey C."/>
            <person name="LaButti K."/>
            <person name="Lindquist E.A."/>
            <person name="Lipzen A."/>
            <person name="Lundell T."/>
            <person name="Morin E."/>
            <person name="Murat C."/>
            <person name="Riley R."/>
            <person name="Ohm R."/>
            <person name="Sun H."/>
            <person name="Tunlid A."/>
            <person name="Henrissat B."/>
            <person name="Grigoriev I.V."/>
            <person name="Hibbett D.S."/>
            <person name="Martin F."/>
        </authorList>
    </citation>
    <scope>NUCLEOTIDE SEQUENCE [LARGE SCALE GENOMIC DNA]</scope>
    <source>
        <strain evidence="3">Foug A</strain>
    </source>
</reference>
<evidence type="ECO:0000256" key="1">
    <source>
        <dbReference type="SAM" id="MobiDB-lite"/>
    </source>
</evidence>
<evidence type="ECO:0000313" key="3">
    <source>
        <dbReference type="Proteomes" id="UP000053989"/>
    </source>
</evidence>
<protein>
    <submittedName>
        <fullName evidence="2">Uncharacterized protein</fullName>
    </submittedName>
</protein>
<dbReference type="HOGENOM" id="CLU_947034_0_0_1"/>
<dbReference type="OrthoDB" id="2667832at2759"/>
<sequence length="257" mass="28220">MSGIPLFRQNPSTLDWEVVSSYESDDCENRSDDGAFASSGPNGGALMLHTQGLHDIKFDRHTGDARFAPGEPGGFMISCLSPVPPPGALVPVHIVTVPSIETYQKMQENPHGRRSPHADMGPVSQSERHSPLLPPPPPPHLHVPRASPVPPPPPPLPSHTERYPSPTRYSPIPDETGYPSRTGHLHDADHHRDAHSYYTSEERSYHIHSSRYSYQATAWACDRPASGSRSRSRSRSPMRCSPGGGLSGEYARSSYWP</sequence>
<feature type="region of interest" description="Disordered" evidence="1">
    <location>
        <begin position="218"/>
        <end position="257"/>
    </location>
</feature>
<reference evidence="2 3" key="1">
    <citation type="submission" date="2014-04" db="EMBL/GenBank/DDBJ databases">
        <authorList>
            <consortium name="DOE Joint Genome Institute"/>
            <person name="Kuo A."/>
            <person name="Kohler A."/>
            <person name="Nagy L.G."/>
            <person name="Floudas D."/>
            <person name="Copeland A."/>
            <person name="Barry K.W."/>
            <person name="Cichocki N."/>
            <person name="Veneault-Fourrey C."/>
            <person name="LaButti K."/>
            <person name="Lindquist E.A."/>
            <person name="Lipzen A."/>
            <person name="Lundell T."/>
            <person name="Morin E."/>
            <person name="Murat C."/>
            <person name="Sun H."/>
            <person name="Tunlid A."/>
            <person name="Henrissat B."/>
            <person name="Grigoriev I.V."/>
            <person name="Hibbett D.S."/>
            <person name="Martin F."/>
            <person name="Nordberg H.P."/>
            <person name="Cantor M.N."/>
            <person name="Hua S.X."/>
        </authorList>
    </citation>
    <scope>NUCLEOTIDE SEQUENCE [LARGE SCALE GENOMIC DNA]</scope>
    <source>
        <strain evidence="2 3">Foug A</strain>
    </source>
</reference>
<accession>A0A0C3B0A3</accession>
<dbReference type="EMBL" id="KN822004">
    <property type="protein sequence ID" value="KIM70677.1"/>
    <property type="molecule type" value="Genomic_DNA"/>
</dbReference>
<evidence type="ECO:0000313" key="2">
    <source>
        <dbReference type="EMBL" id="KIM70677.1"/>
    </source>
</evidence>
<proteinExistence type="predicted"/>
<dbReference type="InParanoid" id="A0A0C3B0A3"/>
<feature type="compositionally biased region" description="Pro residues" evidence="1">
    <location>
        <begin position="132"/>
        <end position="157"/>
    </location>
</feature>